<evidence type="ECO:0000313" key="2">
    <source>
        <dbReference type="EMBL" id="QJA52728.1"/>
    </source>
</evidence>
<sequence>MTDTLLPVLKGVSTAVWNVLPEWIRSGLLFLGELTGKAWTTLWDFVRDPIGSIQAGLNWVTTTIGTAFDGALSTFGSWVEGALRGVAAALGTALQGMVTWLGTEIPKAVGVVVEFAKAHIVDPIIAGLHWLFARLTDIVRGLISTIEGLFAHHSPITPEQALPIGIGVLVAAVGAGALATGLADTLSTKVIGTGLELRSLGGFITAMINPSMFMGAVLGVIVGVGIKTPLTQFYNRSFRPSIPAIAEAQRMLWRGSINEGQFRDIVARWGYGDPYETGFVELTKELPGPGDLIRFVVREVIPPATFTEFMAYQGFSAVIAGWYWDAHWILPGRGEVIDAFHRGVISAAERDTYMVLHDYSSTPRPGIAVSDQHIVASIAKTLIPRVDLRYGWELGKISDAGLTERYKWLGYEDDSELMADIQKFRVLTAEYSALRRTYMGLYIDGRVTLEEFGAKLVELKTAPAAIPLWTERAEKERERRLKAPPEIEPKAITRAEAMWAYEHGLKDVAWLRTTLKAIDLSDDRIGLAVDISDKRIAERMKPPKEVTYRDLTTTQIRDLYRFEWLPKRNLPGAFEGIGYLPDDAEKLAAILVDLEAEKAAAEYDSEKRKLRDNAMKDFVKGYILKDVLRADLAEIGYPTEAIDYFVADALADRERSYKDKLIDYYEDAYVKDLVLDEALADYTGEVIVDKDALDLFLMRAYVRKYKKPKAG</sequence>
<keyword evidence="1" id="KW-0472">Membrane</keyword>
<reference evidence="2" key="1">
    <citation type="submission" date="2020-03" db="EMBL/GenBank/DDBJ databases">
        <title>The deep terrestrial virosphere.</title>
        <authorList>
            <person name="Holmfeldt K."/>
            <person name="Nilsson E."/>
            <person name="Simone D."/>
            <person name="Lopez-Fernandez M."/>
            <person name="Wu X."/>
            <person name="de Brujin I."/>
            <person name="Lundin D."/>
            <person name="Andersson A."/>
            <person name="Bertilsson S."/>
            <person name="Dopson M."/>
        </authorList>
    </citation>
    <scope>NUCLEOTIDE SEQUENCE</scope>
    <source>
        <strain evidence="2">TM448A02924</strain>
    </source>
</reference>
<keyword evidence="1" id="KW-0812">Transmembrane</keyword>
<accession>A0A6H1ZYZ3</accession>
<proteinExistence type="predicted"/>
<dbReference type="AlphaFoldDB" id="A0A6H1ZYZ3"/>
<evidence type="ECO:0000256" key="1">
    <source>
        <dbReference type="SAM" id="Phobius"/>
    </source>
</evidence>
<feature type="transmembrane region" description="Helical" evidence="1">
    <location>
        <begin position="203"/>
        <end position="226"/>
    </location>
</feature>
<feature type="transmembrane region" description="Helical" evidence="1">
    <location>
        <begin position="161"/>
        <end position="183"/>
    </location>
</feature>
<dbReference type="EMBL" id="MT144363">
    <property type="protein sequence ID" value="QJA52728.1"/>
    <property type="molecule type" value="Genomic_DNA"/>
</dbReference>
<name>A0A6H1ZYZ3_9ZZZZ</name>
<protein>
    <submittedName>
        <fullName evidence="2">Uncharacterized protein</fullName>
    </submittedName>
</protein>
<gene>
    <name evidence="2" type="ORF">TM448A02924_0005</name>
</gene>
<keyword evidence="1" id="KW-1133">Transmembrane helix</keyword>
<organism evidence="2">
    <name type="scientific">viral metagenome</name>
    <dbReference type="NCBI Taxonomy" id="1070528"/>
    <lineage>
        <taxon>unclassified sequences</taxon>
        <taxon>metagenomes</taxon>
        <taxon>organismal metagenomes</taxon>
    </lineage>
</organism>